<dbReference type="PANTHER" id="PTHR43190:SF3">
    <property type="entry name" value="N-ACETYL-D-GLUCOSAMINE KINASE"/>
    <property type="match status" value="1"/>
</dbReference>
<evidence type="ECO:0000313" key="3">
    <source>
        <dbReference type="Proteomes" id="UP000013526"/>
    </source>
</evidence>
<comment type="caution">
    <text evidence="2">The sequence shown here is derived from an EMBL/GenBank/DDBJ whole genome shotgun (WGS) entry which is preliminary data.</text>
</comment>
<dbReference type="InterPro" id="IPR052519">
    <property type="entry name" value="Euk-type_GlcNAc_Kinase"/>
</dbReference>
<proteinExistence type="predicted"/>
<dbReference type="CDD" id="cd24082">
    <property type="entry name" value="ASKHA_NBD_GspK-like"/>
    <property type="match status" value="1"/>
</dbReference>
<dbReference type="RefSeq" id="WP_005899106.1">
    <property type="nucleotide sequence ID" value="NZ_AQGQ01000046.1"/>
</dbReference>
<dbReference type="Proteomes" id="UP000013526">
    <property type="component" value="Unassembled WGS sequence"/>
</dbReference>
<keyword evidence="2" id="KW-0418">Kinase</keyword>
<accession>R1HAG7</accession>
<dbReference type="AlphaFoldDB" id="R1HAG7"/>
<dbReference type="OrthoDB" id="9816014at2"/>
<dbReference type="PATRIC" id="fig|1268236.3.peg.1774"/>
<keyword evidence="2" id="KW-0808">Transferase</keyword>
<dbReference type="InterPro" id="IPR043129">
    <property type="entry name" value="ATPase_NBD"/>
</dbReference>
<dbReference type="Pfam" id="PF01869">
    <property type="entry name" value="BcrAD_BadFG"/>
    <property type="match status" value="1"/>
</dbReference>
<dbReference type="Gene3D" id="3.30.420.40">
    <property type="match status" value="2"/>
</dbReference>
<feature type="domain" description="ATPase BadF/BadG/BcrA/BcrD type" evidence="1">
    <location>
        <begin position="15"/>
        <end position="264"/>
    </location>
</feature>
<reference evidence="2 3" key="1">
    <citation type="journal article" date="2013" name="Genome Announc.">
        <title>Draft Genome Sequence of Aeromonas molluscorum Strain 848TT, Isolated from Bivalve Molluscs.</title>
        <authorList>
            <person name="Spataro N."/>
            <person name="Farfan M."/>
            <person name="Albarral V."/>
            <person name="Sanglas A."/>
            <person name="Loren J.G."/>
            <person name="Fuste M.C."/>
            <person name="Bosch E."/>
        </authorList>
    </citation>
    <scope>NUCLEOTIDE SEQUENCE [LARGE SCALE GENOMIC DNA]</scope>
    <source>
        <strain evidence="2 3">848</strain>
    </source>
</reference>
<dbReference type="SUPFAM" id="SSF53067">
    <property type="entry name" value="Actin-like ATPase domain"/>
    <property type="match status" value="2"/>
</dbReference>
<sequence>MTKHPALPDNIAYWVGVDGGGTHTRARIRNQKGELLGEGRAPGSNLELGIDLAQRHVLGAVRDAMTAAQLPDSALARMSAGLALASAELESCYRDFLAQPLPFAETRLTSDAFGACLGAFGGGEGAILIAGTGSVGLIFQGGRIRTCSGRGFPISDLGSGAWLGLRAIQQSLLCHDGILAPSLLAVRLLDHFGRDQAALVRWAAQAIPADYGRFAPWVFDAATDEDSLAQALLSETRDQLETLIGGMLAQGASQVALLGGIGERLRPRLGHLPLVTPQADALEGAILFAKRKELPCLHP</sequence>
<evidence type="ECO:0000259" key="1">
    <source>
        <dbReference type="Pfam" id="PF01869"/>
    </source>
</evidence>
<protein>
    <submittedName>
        <fullName evidence="2">N-acetylglucosamine kinase</fullName>
    </submittedName>
</protein>
<dbReference type="GO" id="GO:0016301">
    <property type="term" value="F:kinase activity"/>
    <property type="evidence" value="ECO:0007669"/>
    <property type="project" value="UniProtKB-KW"/>
</dbReference>
<keyword evidence="3" id="KW-1185">Reference proteome</keyword>
<dbReference type="InterPro" id="IPR002731">
    <property type="entry name" value="ATPase_BadF"/>
</dbReference>
<evidence type="ECO:0000313" key="2">
    <source>
        <dbReference type="EMBL" id="EOD55424.1"/>
    </source>
</evidence>
<dbReference type="PANTHER" id="PTHR43190">
    <property type="entry name" value="N-ACETYL-D-GLUCOSAMINE KINASE"/>
    <property type="match status" value="1"/>
</dbReference>
<dbReference type="EMBL" id="AQGQ01000046">
    <property type="protein sequence ID" value="EOD55424.1"/>
    <property type="molecule type" value="Genomic_DNA"/>
</dbReference>
<name>R1HAG7_9GAMM</name>
<gene>
    <name evidence="2" type="ORF">G113_08990</name>
</gene>
<organism evidence="2 3">
    <name type="scientific">Aeromonas molluscorum 848</name>
    <dbReference type="NCBI Taxonomy" id="1268236"/>
    <lineage>
        <taxon>Bacteria</taxon>
        <taxon>Pseudomonadati</taxon>
        <taxon>Pseudomonadota</taxon>
        <taxon>Gammaproteobacteria</taxon>
        <taxon>Aeromonadales</taxon>
        <taxon>Aeromonadaceae</taxon>
        <taxon>Aeromonas</taxon>
    </lineage>
</organism>